<evidence type="ECO:0000256" key="4">
    <source>
        <dbReference type="ARBA" id="ARBA00022821"/>
    </source>
</evidence>
<dbReference type="PANTHER" id="PTHR33463">
    <property type="entry name" value="NB-ARC DOMAIN-CONTAINING PROTEIN-RELATED"/>
    <property type="match status" value="1"/>
</dbReference>
<feature type="domain" description="Disease resistance protein At4g27190-like leucine-rich repeats" evidence="8">
    <location>
        <begin position="1918"/>
        <end position="2017"/>
    </location>
</feature>
<dbReference type="EMBL" id="BSYR01000016">
    <property type="protein sequence ID" value="GMI78828.1"/>
    <property type="molecule type" value="Genomic_DNA"/>
</dbReference>
<keyword evidence="4" id="KW-0611">Plant defense</keyword>
<dbReference type="InterPro" id="IPR050905">
    <property type="entry name" value="Plant_NBS-LRR"/>
</dbReference>
<dbReference type="Gene3D" id="3.80.10.10">
    <property type="entry name" value="Ribonuclease Inhibitor"/>
    <property type="match status" value="6"/>
</dbReference>
<feature type="coiled-coil region" evidence="6">
    <location>
        <begin position="33"/>
        <end position="60"/>
    </location>
</feature>
<keyword evidence="11" id="KW-1185">Reference proteome</keyword>
<reference evidence="10" key="1">
    <citation type="submission" date="2023-05" db="EMBL/GenBank/DDBJ databases">
        <title>Genome and transcriptome analyses reveal genes involved in the formation of fine ridges on petal epidermal cells in Hibiscus trionum.</title>
        <authorList>
            <person name="Koshimizu S."/>
            <person name="Masuda S."/>
            <person name="Ishii T."/>
            <person name="Shirasu K."/>
            <person name="Hoshino A."/>
            <person name="Arita M."/>
        </authorList>
    </citation>
    <scope>NUCLEOTIDE SEQUENCE</scope>
    <source>
        <strain evidence="10">Hamamatsu line</strain>
    </source>
</reference>
<evidence type="ECO:0000256" key="1">
    <source>
        <dbReference type="ARBA" id="ARBA00008894"/>
    </source>
</evidence>
<feature type="domain" description="Disease resistance R13L4/SHOC-2-like LRR" evidence="9">
    <location>
        <begin position="549"/>
        <end position="803"/>
    </location>
</feature>
<keyword evidence="6" id="KW-0175">Coiled coil</keyword>
<dbReference type="FunFam" id="3.40.50.300:FF:001091">
    <property type="entry name" value="Probable disease resistance protein At1g61300"/>
    <property type="match status" value="1"/>
</dbReference>
<feature type="domain" description="Disease resistance protein At4g27190-like leucine-rich repeats" evidence="8">
    <location>
        <begin position="914"/>
        <end position="1046"/>
    </location>
</feature>
<evidence type="ECO:0000256" key="5">
    <source>
        <dbReference type="ARBA" id="ARBA00022840"/>
    </source>
</evidence>
<name>A0A9W7LW80_HIBTR</name>
<feature type="domain" description="NB-ARC" evidence="7">
    <location>
        <begin position="159"/>
        <end position="322"/>
    </location>
</feature>
<evidence type="ECO:0000313" key="10">
    <source>
        <dbReference type="EMBL" id="GMI78828.1"/>
    </source>
</evidence>
<evidence type="ECO:0008006" key="12">
    <source>
        <dbReference type="Google" id="ProtNLM"/>
    </source>
</evidence>
<evidence type="ECO:0000259" key="8">
    <source>
        <dbReference type="Pfam" id="PF23247"/>
    </source>
</evidence>
<dbReference type="InterPro" id="IPR027417">
    <property type="entry name" value="P-loop_NTPase"/>
</dbReference>
<evidence type="ECO:0000259" key="9">
    <source>
        <dbReference type="Pfam" id="PF23598"/>
    </source>
</evidence>
<evidence type="ECO:0000256" key="6">
    <source>
        <dbReference type="SAM" id="Coils"/>
    </source>
</evidence>
<dbReference type="SUPFAM" id="SSF52540">
    <property type="entry name" value="P-loop containing nucleoside triphosphate hydrolases"/>
    <property type="match status" value="1"/>
</dbReference>
<evidence type="ECO:0000256" key="2">
    <source>
        <dbReference type="ARBA" id="ARBA00022737"/>
    </source>
</evidence>
<protein>
    <recommendedName>
        <fullName evidence="12">AAA+ ATPase domain-containing protein</fullName>
    </recommendedName>
</protein>
<evidence type="ECO:0000256" key="3">
    <source>
        <dbReference type="ARBA" id="ARBA00022741"/>
    </source>
</evidence>
<organism evidence="10 11">
    <name type="scientific">Hibiscus trionum</name>
    <name type="common">Flower of an hour</name>
    <dbReference type="NCBI Taxonomy" id="183268"/>
    <lineage>
        <taxon>Eukaryota</taxon>
        <taxon>Viridiplantae</taxon>
        <taxon>Streptophyta</taxon>
        <taxon>Embryophyta</taxon>
        <taxon>Tracheophyta</taxon>
        <taxon>Spermatophyta</taxon>
        <taxon>Magnoliopsida</taxon>
        <taxon>eudicotyledons</taxon>
        <taxon>Gunneridae</taxon>
        <taxon>Pentapetalae</taxon>
        <taxon>rosids</taxon>
        <taxon>malvids</taxon>
        <taxon>Malvales</taxon>
        <taxon>Malvaceae</taxon>
        <taxon>Malvoideae</taxon>
        <taxon>Hibiscus</taxon>
    </lineage>
</organism>
<comment type="caution">
    <text evidence="10">The sequence shown here is derived from an EMBL/GenBank/DDBJ whole genome shotgun (WGS) entry which is preliminary data.</text>
</comment>
<dbReference type="GO" id="GO:0043531">
    <property type="term" value="F:ADP binding"/>
    <property type="evidence" value="ECO:0007669"/>
    <property type="project" value="InterPro"/>
</dbReference>
<dbReference type="GO" id="GO:0006952">
    <property type="term" value="P:defense response"/>
    <property type="evidence" value="ECO:0007669"/>
    <property type="project" value="UniProtKB-KW"/>
</dbReference>
<dbReference type="Gene3D" id="1.10.8.430">
    <property type="entry name" value="Helical domain of apoptotic protease-activating factors"/>
    <property type="match status" value="1"/>
</dbReference>
<keyword evidence="2" id="KW-0677">Repeat</keyword>
<dbReference type="OrthoDB" id="1747797at2759"/>
<dbReference type="Pfam" id="PF00931">
    <property type="entry name" value="NB-ARC"/>
    <property type="match status" value="1"/>
</dbReference>
<dbReference type="SUPFAM" id="SSF52047">
    <property type="entry name" value="RNI-like"/>
    <property type="match status" value="1"/>
</dbReference>
<dbReference type="Pfam" id="PF23247">
    <property type="entry name" value="LRR_RPS2"/>
    <property type="match status" value="7"/>
</dbReference>
<dbReference type="Proteomes" id="UP001165190">
    <property type="component" value="Unassembled WGS sequence"/>
</dbReference>
<dbReference type="InterPro" id="IPR002182">
    <property type="entry name" value="NB-ARC"/>
</dbReference>
<accession>A0A9W7LW80</accession>
<feature type="domain" description="Disease resistance protein At4g27190-like leucine-rich repeats" evidence="8">
    <location>
        <begin position="1253"/>
        <end position="1357"/>
    </location>
</feature>
<proteinExistence type="inferred from homology"/>
<dbReference type="InterPro" id="IPR057135">
    <property type="entry name" value="At4g27190-like_LRR"/>
</dbReference>
<gene>
    <name evidence="10" type="ORF">HRI_001552000</name>
</gene>
<feature type="domain" description="Disease resistance protein At4g27190-like leucine-rich repeats" evidence="8">
    <location>
        <begin position="1678"/>
        <end position="1799"/>
    </location>
</feature>
<feature type="domain" description="Disease resistance protein At4g27190-like leucine-rich repeats" evidence="8">
    <location>
        <begin position="1410"/>
        <end position="1464"/>
    </location>
</feature>
<keyword evidence="3" id="KW-0547">Nucleotide-binding</keyword>
<comment type="similarity">
    <text evidence="1">Belongs to the disease resistance NB-LRR family.</text>
</comment>
<dbReference type="InterPro" id="IPR032675">
    <property type="entry name" value="LRR_dom_sf"/>
</dbReference>
<dbReference type="PANTHER" id="PTHR33463:SF197">
    <property type="entry name" value="DOMAIN-CONTAINING DISEASE RESISTANCE PROTEIN, PUTATIVE-RELATED"/>
    <property type="match status" value="1"/>
</dbReference>
<dbReference type="InterPro" id="IPR055414">
    <property type="entry name" value="LRR_R13L4/SHOC2-like"/>
</dbReference>
<evidence type="ECO:0000313" key="11">
    <source>
        <dbReference type="Proteomes" id="UP001165190"/>
    </source>
</evidence>
<keyword evidence="5" id="KW-0067">ATP-binding</keyword>
<dbReference type="Pfam" id="PF23598">
    <property type="entry name" value="LRR_14"/>
    <property type="match status" value="1"/>
</dbReference>
<feature type="domain" description="Disease resistance protein At4g27190-like leucine-rich repeats" evidence="8">
    <location>
        <begin position="1836"/>
        <end position="1910"/>
    </location>
</feature>
<sequence>MDFVTAIVGPFVTIAVEYTISPIKYLYNHGQNVQTLKDRAETLKGASESLQHRVDAAKRNVEEIEGGVDTWLSKSHKIHEKVEKVMQDEEKAKRKCLIGLCPNPWTRYKHSRKAAEETKAVAVLLEQGKFDRVSHRSALQDIKAAPIKGFEEFESRTSVLKEIMEALQDDSVSIIGVHGMGGIGKTTLVREVSRQVKEDKLFDSVVIATVTQTPGVEKIQNEIADSLGLSFNEQSTAGKAHRLKERLKKEKNILVVLDDIWAKLDIEEVGIPSRHEHIRCKLLLTSRELNVLSNGMDTQRNFAVGVLKEEEAWHLFKKMAGHCVESSELQPTATEIAKKCGGLPIAIATVARTLRCKNSYEWKNALRELHRPSSSDSTGIAAVYSAIEGSYSYLKSEEVKQTFMLCCLIGHNGLIEDLVRYTMGLDLFGGVYTIGESRLKVLTVVAGLKSSCLLLDGYNDKMFGIHDIVRDTALNIASRDRQMLVLRDSDVPKEWSGKEKMKNCNAISLHSPQIIAELPQEMECSSLSLFHMAHDGSVEIPPHFFRGTKSLKVLDLFGSASLPKSINHLTDLRMLCLKGSAVEDITIIGELKKLEILNLAHSSIKALPKETAQLSRLKLLDLSSCFNLIIIPPDVLSRLSKLEELYMDESFAEWEDADVVGKERRNASLEELNNLHHLTTLYADINDAQMIPKHWSIKTLDKFRIFIGDDHVREWSPKHGDSRILKLKLDRNINLGGGVKMLLRKAEYLYLEGLEGIKNVLEELNDGGDFQDLKRLHVRKGMQVQYITMKKTEFKELRSIRLEDLPQLISFCSQDEMSSTSSENFPLFSKQVVFHCLESLELCSIKAKRICYNDTYSWVSNLTKLIIRGCGDLEHLLSPSLARSLVQLQRFEIKYCECLREIIFTDEIEEESKDVICFPQLNSLHLEGLQNLIMFCSGNYNIQFPLLKELTIESCPKLKEFIGQTGNQPGMQALFNEKVALPSLETMTISKLEDMKMIFHNHLAAGSFCKLKKMWVENCDDLKNLFPVSIAKDLPQLEDLTISDCGVEEIVSVGEGVQVQQPVRFEFPRVSSLELRGLNKLKCFYEGQHTTVWPMLKTLWSTDCTTLLKILPSTNANEQQPESIIEEKVIPKLEQLELQSFVDMDQFPPDLFRQIKVFKANGSASHAGSSIFLSLRRFFNLESLKLSSFNFKDEVPCKGDTRTLSLIRNLELFCSKNLKHIWKKDSELGHVLSNLQTLTVWYCDDLINIGPSSLSFQNLTTLELSWCGKMTNLVTPSQVQNLVQLSTLKIEGCIAMTEIVGNEGDGATYHQPLVLRKLKCLQLVYLESLTSFCSGNYSFEFPCLEELAVRVCPRLKIFSEGVLSTPRLQCVKEWGFEKKGHWRGDLNTTIRQMYKEKVGSYGELEISDAYPELMEIWNGNPGEIWDFQIIRRMEFCNCSSLKYIFTPSMLLSLKRLKHIKVKECSSMEEVIREEEEATTNMLTFPQLYSLKIEGCSNLTSFYLGTQTLEFPELESIEIAECPRMSVFSSTSPRETGKDKTTAFFTHKVVCPKLWRLELSSIDIQTIWHGRALPSSLNVKNLHALKVKGCHNLKYLFPSFLVEDFVQLRSLRVKDCKMMEQVIFTEGSTEEERRNQMFSKLKWLDLEDLPKLTTFCFETQIGQHIQASNLEVHNSALFNEKVVFPSLEKLTITGMRNCTKIWQDQLTVNSFCKLTGLFIKNCDSLEEIIGTQGIIANELRAVTAPQSIAAETVTTKYAFPELTCLVLDKLPRLRRFYSRMHSTEWPSLKRMEVFECPKVEIFAPQCACFGETPTGNQIDISNQQALFYVNEDTFPVLEELTVKQNDMMKGICDGQLPSECFRELKALNLQCFPHTSTVLPYAFIDSLRNLEKLVINDASVCQIVQPEGFSNEGRLTPVLAQIKTLEVSRCHRLTNLMACSTAKSLTLLEKISITDCEMMEEVIACEGEEMHGGIVFPKLKYLQLSCLPSLASFSLMHHAFEFPVLLRVIVTKCPKMKNFCQGDLSTPKLQQKHLARDEEGELRWEGDINTTIKHMFDEMNVQNSDVTEVSHQLLKLE</sequence>
<evidence type="ECO:0000259" key="7">
    <source>
        <dbReference type="Pfam" id="PF00931"/>
    </source>
</evidence>
<dbReference type="PRINTS" id="PR00364">
    <property type="entry name" value="DISEASERSIST"/>
</dbReference>
<dbReference type="GO" id="GO:0005524">
    <property type="term" value="F:ATP binding"/>
    <property type="evidence" value="ECO:0007669"/>
    <property type="project" value="UniProtKB-KW"/>
</dbReference>
<dbReference type="Gene3D" id="3.40.50.300">
    <property type="entry name" value="P-loop containing nucleotide triphosphate hydrolases"/>
    <property type="match status" value="1"/>
</dbReference>
<dbReference type="InterPro" id="IPR042197">
    <property type="entry name" value="Apaf_helical"/>
</dbReference>
<dbReference type="SUPFAM" id="SSF52058">
    <property type="entry name" value="L domain-like"/>
    <property type="match status" value="3"/>
</dbReference>
<feature type="domain" description="Disease resistance protein At4g27190-like leucine-rich repeats" evidence="8">
    <location>
        <begin position="1554"/>
        <end position="1658"/>
    </location>
</feature>